<gene>
    <name evidence="1" type="ORF">HPB50_019420</name>
</gene>
<evidence type="ECO:0000313" key="1">
    <source>
        <dbReference type="EMBL" id="KAH6943308.1"/>
    </source>
</evidence>
<dbReference type="Proteomes" id="UP000821845">
    <property type="component" value="Chromosome 10"/>
</dbReference>
<reference evidence="1" key="1">
    <citation type="submission" date="2020-05" db="EMBL/GenBank/DDBJ databases">
        <title>Large-scale comparative analyses of tick genomes elucidate their genetic diversity and vector capacities.</title>
        <authorList>
            <person name="Jia N."/>
            <person name="Wang J."/>
            <person name="Shi W."/>
            <person name="Du L."/>
            <person name="Sun Y."/>
            <person name="Zhan W."/>
            <person name="Jiang J."/>
            <person name="Wang Q."/>
            <person name="Zhang B."/>
            <person name="Ji P."/>
            <person name="Sakyi L.B."/>
            <person name="Cui X."/>
            <person name="Yuan T."/>
            <person name="Jiang B."/>
            <person name="Yang W."/>
            <person name="Lam T.T.-Y."/>
            <person name="Chang Q."/>
            <person name="Ding S."/>
            <person name="Wang X."/>
            <person name="Zhu J."/>
            <person name="Ruan X."/>
            <person name="Zhao L."/>
            <person name="Wei J."/>
            <person name="Que T."/>
            <person name="Du C."/>
            <person name="Cheng J."/>
            <person name="Dai P."/>
            <person name="Han X."/>
            <person name="Huang E."/>
            <person name="Gao Y."/>
            <person name="Liu J."/>
            <person name="Shao H."/>
            <person name="Ye R."/>
            <person name="Li L."/>
            <person name="Wei W."/>
            <person name="Wang X."/>
            <person name="Wang C."/>
            <person name="Yang T."/>
            <person name="Huo Q."/>
            <person name="Li W."/>
            <person name="Guo W."/>
            <person name="Chen H."/>
            <person name="Zhou L."/>
            <person name="Ni X."/>
            <person name="Tian J."/>
            <person name="Zhou Y."/>
            <person name="Sheng Y."/>
            <person name="Liu T."/>
            <person name="Pan Y."/>
            <person name="Xia L."/>
            <person name="Li J."/>
            <person name="Zhao F."/>
            <person name="Cao W."/>
        </authorList>
    </citation>
    <scope>NUCLEOTIDE SEQUENCE</scope>
    <source>
        <strain evidence="1">Hyas-2018</strain>
    </source>
</reference>
<accession>A0ACB7TB04</accession>
<dbReference type="EMBL" id="CM023490">
    <property type="protein sequence ID" value="KAH6943308.1"/>
    <property type="molecule type" value="Genomic_DNA"/>
</dbReference>
<keyword evidence="2" id="KW-1185">Reference proteome</keyword>
<proteinExistence type="predicted"/>
<protein>
    <submittedName>
        <fullName evidence="1">Uncharacterized protein</fullName>
    </submittedName>
</protein>
<evidence type="ECO:0000313" key="2">
    <source>
        <dbReference type="Proteomes" id="UP000821845"/>
    </source>
</evidence>
<organism evidence="1 2">
    <name type="scientific">Hyalomma asiaticum</name>
    <name type="common">Tick</name>
    <dbReference type="NCBI Taxonomy" id="266040"/>
    <lineage>
        <taxon>Eukaryota</taxon>
        <taxon>Metazoa</taxon>
        <taxon>Ecdysozoa</taxon>
        <taxon>Arthropoda</taxon>
        <taxon>Chelicerata</taxon>
        <taxon>Arachnida</taxon>
        <taxon>Acari</taxon>
        <taxon>Parasitiformes</taxon>
        <taxon>Ixodida</taxon>
        <taxon>Ixodoidea</taxon>
        <taxon>Ixodidae</taxon>
        <taxon>Hyalomminae</taxon>
        <taxon>Hyalomma</taxon>
    </lineage>
</organism>
<name>A0ACB7TB04_HYAAI</name>
<sequence>MMLFNIGMQLQELPGGWLSLVILSSRGPKIKDPSESELHRAREFLRWLLKGHACITSLDIREATVVKRIEIVLQAMREEFKPSALKMALHGETVLAHITRLLPRFDKVEELHCHYIGYSDTTDAFVTALSALLETTTCLRSLTFHGFFLRDRTLKIFTDAVAANTTLKSLDVGDSEVYRVRRNRVLRNAEADAVLMRLMRGPRPCRDHYSGRFFEEAVLSNAVLSSLTVLQIRGVLRELRFIVINSCAPTTDGSAECWRLLFESISVCSSLAELEFNVTSLRDDGCKELLAHTISGSTSITRVTVHLFPLDRDSIRFVLLLSKEIQENYTLLDLQLGHASLTSEATHSWLAIMETTRRNSGFVARAATFLQTSRLDRYNAVALEQVLRNPALVRELAERECIAQDQVATTIRNGLLSVDGLHDFMRLTGVVKQTVTCAPPGDGCSTTLLDLNVDCWRCVRRHLSFDDVKSSPVANDDRKVAVLDV</sequence>
<comment type="caution">
    <text evidence="1">The sequence shown here is derived from an EMBL/GenBank/DDBJ whole genome shotgun (WGS) entry which is preliminary data.</text>
</comment>